<evidence type="ECO:0000313" key="2">
    <source>
        <dbReference type="Proteomes" id="UP000635245"/>
    </source>
</evidence>
<dbReference type="Proteomes" id="UP000635245">
    <property type="component" value="Unassembled WGS sequence"/>
</dbReference>
<proteinExistence type="predicted"/>
<organism evidence="1 2">
    <name type="scientific">Prauserella cavernicola</name>
    <dbReference type="NCBI Taxonomy" id="2800127"/>
    <lineage>
        <taxon>Bacteria</taxon>
        <taxon>Bacillati</taxon>
        <taxon>Actinomycetota</taxon>
        <taxon>Actinomycetes</taxon>
        <taxon>Pseudonocardiales</taxon>
        <taxon>Pseudonocardiaceae</taxon>
        <taxon>Prauserella</taxon>
    </lineage>
</organism>
<sequence length="194" mass="21215">MTVGREPDSAIELWELSAGQRVVVCYSTFTALAASCGTGQPFRRLDPTELAEVCEVSRAQALLDEVLPVPPRYPELDTAEQPDLPLLDEATDEPELLYIPSRPTKPGADVVAIELQLHRRRPTLLAFTTAQALEAGCGPHQPYVAVPAELLETVMAESSAERVLFNPVLAEESRHTAPLLDWSSKSVMGRGWRA</sequence>
<evidence type="ECO:0008006" key="3">
    <source>
        <dbReference type="Google" id="ProtNLM"/>
    </source>
</evidence>
<accession>A0A934QQN4</accession>
<dbReference type="RefSeq" id="WP_200316805.1">
    <property type="nucleotide sequence ID" value="NZ_JAENJH010000002.1"/>
</dbReference>
<dbReference type="EMBL" id="JAENJH010000002">
    <property type="protein sequence ID" value="MBK1784427.1"/>
    <property type="molecule type" value="Genomic_DNA"/>
</dbReference>
<protein>
    <recommendedName>
        <fullName evidence="3">SseB protein N-terminal domain-containing protein</fullName>
    </recommendedName>
</protein>
<name>A0A934QQN4_9PSEU</name>
<dbReference type="AlphaFoldDB" id="A0A934QQN4"/>
<comment type="caution">
    <text evidence="1">The sequence shown here is derived from an EMBL/GenBank/DDBJ whole genome shotgun (WGS) entry which is preliminary data.</text>
</comment>
<gene>
    <name evidence="1" type="ORF">JHE00_08810</name>
</gene>
<reference evidence="1" key="1">
    <citation type="submission" date="2020-12" db="EMBL/GenBank/DDBJ databases">
        <title>Prauserella sp. ASG 168, a novel actinomycete isolated from cave rock.</title>
        <authorList>
            <person name="Suriyachadkun C."/>
        </authorList>
    </citation>
    <scope>NUCLEOTIDE SEQUENCE</scope>
    <source>
        <strain evidence="1">ASG 168</strain>
    </source>
</reference>
<dbReference type="InterPro" id="IPR049975">
    <property type="entry name" value="SAV_915-like_dom"/>
</dbReference>
<dbReference type="NCBIfam" id="NF042914">
    <property type="entry name" value="SAV915_dom"/>
    <property type="match status" value="1"/>
</dbReference>
<keyword evidence="2" id="KW-1185">Reference proteome</keyword>
<evidence type="ECO:0000313" key="1">
    <source>
        <dbReference type="EMBL" id="MBK1784427.1"/>
    </source>
</evidence>